<dbReference type="InterPro" id="IPR046105">
    <property type="entry name" value="DUF6042"/>
</dbReference>
<organism evidence="1 2">
    <name type="scientific">Paenibacillus mellifer</name>
    <dbReference type="NCBI Taxonomy" id="2937794"/>
    <lineage>
        <taxon>Bacteria</taxon>
        <taxon>Bacillati</taxon>
        <taxon>Bacillota</taxon>
        <taxon>Bacilli</taxon>
        <taxon>Bacillales</taxon>
        <taxon>Paenibacillaceae</taxon>
        <taxon>Paenibacillus</taxon>
    </lineage>
</organism>
<evidence type="ECO:0000313" key="1">
    <source>
        <dbReference type="EMBL" id="MCK8489243.1"/>
    </source>
</evidence>
<accession>A0A9X2BRC1</accession>
<protein>
    <submittedName>
        <fullName evidence="1">DUF6042 family protein</fullName>
    </submittedName>
</protein>
<dbReference type="Pfam" id="PF19508">
    <property type="entry name" value="DUF6042"/>
    <property type="match status" value="1"/>
</dbReference>
<dbReference type="RefSeq" id="WP_248553282.1">
    <property type="nucleotide sequence ID" value="NZ_JALPRK010000021.1"/>
</dbReference>
<name>A0A9X2BRC1_9BACL</name>
<gene>
    <name evidence="1" type="ORF">M0651_18890</name>
</gene>
<evidence type="ECO:0000313" key="2">
    <source>
        <dbReference type="Proteomes" id="UP001139534"/>
    </source>
</evidence>
<proteinExistence type="predicted"/>
<keyword evidence="2" id="KW-1185">Reference proteome</keyword>
<dbReference type="AlphaFoldDB" id="A0A9X2BRC1"/>
<comment type="caution">
    <text evidence="1">The sequence shown here is derived from an EMBL/GenBank/DDBJ whole genome shotgun (WGS) entry which is preliminary data.</text>
</comment>
<sequence>MCSFHNDALNFITNGRVTVRGLSQLGLIPKGQCVIPNQFYEGGWGRWLPMPNITLLPYFSVSVASGFNWAETVGFMEKRVKPNTFIDLGNNGVDKRNHEDDEVQSLYERETEIEQKLQINGLLYPKSIVDVIDLYVALGLAFKTEDQQGKWCLDMIIRPLCKIDEVLIN</sequence>
<dbReference type="EMBL" id="JALPRK010000021">
    <property type="protein sequence ID" value="MCK8489243.1"/>
    <property type="molecule type" value="Genomic_DNA"/>
</dbReference>
<reference evidence="1" key="1">
    <citation type="submission" date="2022-04" db="EMBL/GenBank/DDBJ databases">
        <authorList>
            <person name="Seo M.-J."/>
        </authorList>
    </citation>
    <scope>NUCLEOTIDE SEQUENCE</scope>
    <source>
        <strain evidence="1">MBLB2552</strain>
    </source>
</reference>
<dbReference type="Proteomes" id="UP001139534">
    <property type="component" value="Unassembled WGS sequence"/>
</dbReference>